<dbReference type="PANTHER" id="PTHR43201:SF5">
    <property type="entry name" value="MEDIUM-CHAIN ACYL-COA LIGASE ACSF2, MITOCHONDRIAL"/>
    <property type="match status" value="1"/>
</dbReference>
<dbReference type="Gene3D" id="3.40.50.12780">
    <property type="entry name" value="N-terminal domain of ligase-like"/>
    <property type="match status" value="1"/>
</dbReference>
<feature type="domain" description="AMP-binding enzyme C-terminal" evidence="4">
    <location>
        <begin position="339"/>
        <end position="411"/>
    </location>
</feature>
<keyword evidence="7" id="KW-1185">Reference proteome</keyword>
<evidence type="ECO:0000313" key="7">
    <source>
        <dbReference type="Proteomes" id="UP000056750"/>
    </source>
</evidence>
<dbReference type="Pfam" id="PF13193">
    <property type="entry name" value="AMP-binding_C"/>
    <property type="match status" value="1"/>
</dbReference>
<organism evidence="6 8">
    <name type="scientific">Alteromonas stellipolaris</name>
    <dbReference type="NCBI Taxonomy" id="233316"/>
    <lineage>
        <taxon>Bacteria</taxon>
        <taxon>Pseudomonadati</taxon>
        <taxon>Pseudomonadota</taxon>
        <taxon>Gammaproteobacteria</taxon>
        <taxon>Alteromonadales</taxon>
        <taxon>Alteromonadaceae</taxon>
        <taxon>Alteromonas/Salinimonas group</taxon>
        <taxon>Alteromonas</taxon>
    </lineage>
</organism>
<dbReference type="KEGG" id="asq:AVL57_17230"/>
<dbReference type="Gene3D" id="3.30.300.30">
    <property type="match status" value="1"/>
</dbReference>
<accession>A0AAW7Z587</accession>
<dbReference type="InterPro" id="IPR020845">
    <property type="entry name" value="AMP-binding_CS"/>
</dbReference>
<dbReference type="SUPFAM" id="SSF56801">
    <property type="entry name" value="Acetyl-CoA synthetase-like"/>
    <property type="match status" value="1"/>
</dbReference>
<keyword evidence="2" id="KW-0436">Ligase</keyword>
<dbReference type="GO" id="GO:0006631">
    <property type="term" value="P:fatty acid metabolic process"/>
    <property type="evidence" value="ECO:0007669"/>
    <property type="project" value="TreeGrafter"/>
</dbReference>
<gene>
    <name evidence="5" type="ORF">AVL57_17230</name>
    <name evidence="6" type="ORF">Q4527_16100</name>
</gene>
<dbReference type="InterPro" id="IPR000873">
    <property type="entry name" value="AMP-dep_synth/lig_dom"/>
</dbReference>
<comment type="similarity">
    <text evidence="1">Belongs to the ATP-dependent AMP-binding enzyme family.</text>
</comment>
<dbReference type="GO" id="GO:0031956">
    <property type="term" value="F:medium-chain fatty acid-CoA ligase activity"/>
    <property type="evidence" value="ECO:0007669"/>
    <property type="project" value="TreeGrafter"/>
</dbReference>
<evidence type="ECO:0000259" key="4">
    <source>
        <dbReference type="Pfam" id="PF13193"/>
    </source>
</evidence>
<reference evidence="5 7" key="1">
    <citation type="submission" date="2015-12" db="EMBL/GenBank/DDBJ databases">
        <title>Intraspecies pangenome expansion in the marine bacterium Alteromonas.</title>
        <authorList>
            <person name="Lopez-Perez M."/>
            <person name="Rodriguez-Valera F."/>
        </authorList>
    </citation>
    <scope>NUCLEOTIDE SEQUENCE [LARGE SCALE GENOMIC DNA]</scope>
    <source>
        <strain evidence="5 7">LMG 21861</strain>
    </source>
</reference>
<proteinExistence type="inferred from homology"/>
<evidence type="ECO:0000256" key="2">
    <source>
        <dbReference type="ARBA" id="ARBA00022598"/>
    </source>
</evidence>
<evidence type="ECO:0000313" key="6">
    <source>
        <dbReference type="EMBL" id="MDO6578930.1"/>
    </source>
</evidence>
<evidence type="ECO:0000256" key="1">
    <source>
        <dbReference type="ARBA" id="ARBA00006432"/>
    </source>
</evidence>
<evidence type="ECO:0000313" key="8">
    <source>
        <dbReference type="Proteomes" id="UP001170717"/>
    </source>
</evidence>
<dbReference type="InterPro" id="IPR042099">
    <property type="entry name" value="ANL_N_sf"/>
</dbReference>
<evidence type="ECO:0000259" key="3">
    <source>
        <dbReference type="Pfam" id="PF00501"/>
    </source>
</evidence>
<protein>
    <submittedName>
        <fullName evidence="6">AMP-binding protein</fullName>
    </submittedName>
</protein>
<dbReference type="Pfam" id="PF00501">
    <property type="entry name" value="AMP-binding"/>
    <property type="match status" value="1"/>
</dbReference>
<dbReference type="RefSeq" id="WP_057789653.1">
    <property type="nucleotide sequence ID" value="NZ_CAXIBE010000004.1"/>
</dbReference>
<feature type="domain" description="AMP-dependent synthetase/ligase" evidence="3">
    <location>
        <begin position="106"/>
        <end position="272"/>
    </location>
</feature>
<evidence type="ECO:0000313" key="5">
    <source>
        <dbReference type="EMBL" id="AMJ75551.1"/>
    </source>
</evidence>
<dbReference type="PANTHER" id="PTHR43201">
    <property type="entry name" value="ACYL-COA SYNTHETASE"/>
    <property type="match status" value="1"/>
</dbReference>
<dbReference type="InterPro" id="IPR025110">
    <property type="entry name" value="AMP-bd_C"/>
</dbReference>
<dbReference type="AlphaFoldDB" id="A0AAW7Z587"/>
<dbReference type="Proteomes" id="UP001170717">
    <property type="component" value="Unassembled WGS sequence"/>
</dbReference>
<dbReference type="EMBL" id="CP013926">
    <property type="protein sequence ID" value="AMJ75551.1"/>
    <property type="molecule type" value="Genomic_DNA"/>
</dbReference>
<reference evidence="6" key="2">
    <citation type="submission" date="2023-07" db="EMBL/GenBank/DDBJ databases">
        <title>Genome content predicts the carbon catabolic preferences of heterotrophic bacteria.</title>
        <authorList>
            <person name="Gralka M."/>
        </authorList>
    </citation>
    <scope>NUCLEOTIDE SEQUENCE</scope>
    <source>
        <strain evidence="6">F2M12</strain>
    </source>
</reference>
<dbReference type="Proteomes" id="UP000056750">
    <property type="component" value="Chromosome"/>
</dbReference>
<dbReference type="EMBL" id="JAUOQI010000013">
    <property type="protein sequence ID" value="MDO6578930.1"/>
    <property type="molecule type" value="Genomic_DNA"/>
</dbReference>
<dbReference type="InterPro" id="IPR045851">
    <property type="entry name" value="AMP-bd_C_sf"/>
</dbReference>
<sequence length="435" mass="48379">MLSVDTTFYSTYDFERFYQQFSTISVLHDKHVNIAVCLRDTATWLALCLYAKNHDISVLPIHPDTPLELAKRNACRAKCGVLFFGDMHNQITVDYRGETDGIAGLIQMSSGTTGEPKCIKRSWVAIDIEIASYISHFQDADDMTPYVACPVTHSYGLICGVLVALGRGKSPTIITNINPKFIMKMVMAAKKPLLYSSPAMLNMISLLWPKTNSLYAAMTSGTLMSKPTLEKVGKRVTHLYQQYGCSESGCVSLSRIESSNTSIGEVLPHVQISSGQDANHPEEIVITVPAINTCHQPQIIYTQDLGYFEHVENASPVLHFVARQDDTIIVSGLNVYPQEIEDIVLEHPSVIDAVLFKVNDTTAGQRACLYFTTDQLDADALRMWCRDKLAAYQIPQYLHAVEHIERLANGKVNRKKLAENYANQKPQSALEQVAG</sequence>
<dbReference type="PROSITE" id="PS00455">
    <property type="entry name" value="AMP_BINDING"/>
    <property type="match status" value="1"/>
</dbReference>
<name>A0AAW7Z587_9ALTE</name>